<reference evidence="1 2" key="1">
    <citation type="journal article" date="2022" name="Front. Cell. Infect. Microbiol.">
        <title>The Genomes of Two Strains of Taenia crassiceps the Animal Model for the Study of Human Cysticercosis.</title>
        <authorList>
            <person name="Bobes R.J."/>
            <person name="Estrada K."/>
            <person name="Rios-Valencia D.G."/>
            <person name="Calderon-Gallegos A."/>
            <person name="de la Torre P."/>
            <person name="Carrero J.C."/>
            <person name="Sanchez-Flores A."/>
            <person name="Laclette J.P."/>
        </authorList>
    </citation>
    <scope>NUCLEOTIDE SEQUENCE [LARGE SCALE GENOMIC DNA]</scope>
    <source>
        <strain evidence="1">WFUcys</strain>
    </source>
</reference>
<organism evidence="1 2">
    <name type="scientific">Taenia crassiceps</name>
    <dbReference type="NCBI Taxonomy" id="6207"/>
    <lineage>
        <taxon>Eukaryota</taxon>
        <taxon>Metazoa</taxon>
        <taxon>Spiralia</taxon>
        <taxon>Lophotrochozoa</taxon>
        <taxon>Platyhelminthes</taxon>
        <taxon>Cestoda</taxon>
        <taxon>Eucestoda</taxon>
        <taxon>Cyclophyllidea</taxon>
        <taxon>Taeniidae</taxon>
        <taxon>Taenia</taxon>
    </lineage>
</organism>
<dbReference type="EMBL" id="JAKROA010000003">
    <property type="protein sequence ID" value="KAL5109135.1"/>
    <property type="molecule type" value="Genomic_DNA"/>
</dbReference>
<comment type="caution">
    <text evidence="1">The sequence shown here is derived from an EMBL/GenBank/DDBJ whole genome shotgun (WGS) entry which is preliminary data.</text>
</comment>
<name>A0ABR4QIA7_9CEST</name>
<keyword evidence="2" id="KW-1185">Reference proteome</keyword>
<evidence type="ECO:0000313" key="1">
    <source>
        <dbReference type="EMBL" id="KAL5109135.1"/>
    </source>
</evidence>
<accession>A0ABR4QIA7</accession>
<evidence type="ECO:0000313" key="2">
    <source>
        <dbReference type="Proteomes" id="UP001651158"/>
    </source>
</evidence>
<proteinExistence type="predicted"/>
<sequence>MMDYKITVETEDTETYGLAMLQQHDEKSIPISDTLSRNLTSFGSVLLLAAFVLFPVDIPPKPYFVWTFDEDTGGWVNDISNWHQKWQPIDGAICLCNVPDEPKKYTKILPWLALGAKKEEKLSQSAKAPLWSPPISQAVGMRCITMDYILSVGLVGFTQCSLAMLHKQDG</sequence>
<protein>
    <submittedName>
        <fullName evidence="1">Uncharacterized protein</fullName>
    </submittedName>
</protein>
<gene>
    <name evidence="1" type="ORF">TcWFU_006866</name>
</gene>
<dbReference type="Proteomes" id="UP001651158">
    <property type="component" value="Unassembled WGS sequence"/>
</dbReference>